<dbReference type="InterPro" id="IPR015854">
    <property type="entry name" value="ABC_transpr_LolD-like"/>
</dbReference>
<dbReference type="GO" id="GO:0016887">
    <property type="term" value="F:ATP hydrolysis activity"/>
    <property type="evidence" value="ECO:0007669"/>
    <property type="project" value="InterPro"/>
</dbReference>
<dbReference type="GO" id="GO:0098796">
    <property type="term" value="C:membrane protein complex"/>
    <property type="evidence" value="ECO:0007669"/>
    <property type="project" value="UniProtKB-ARBA"/>
</dbReference>
<keyword evidence="3 5" id="KW-0067">ATP-binding</keyword>
<gene>
    <name evidence="5" type="ORF">EFBL_2121</name>
</gene>
<dbReference type="PROSITE" id="PS50893">
    <property type="entry name" value="ABC_TRANSPORTER_2"/>
    <property type="match status" value="1"/>
</dbReference>
<dbReference type="Proteomes" id="UP000217785">
    <property type="component" value="Unassembled WGS sequence"/>
</dbReference>
<dbReference type="RefSeq" id="WP_096182217.1">
    <property type="nucleotide sequence ID" value="NZ_BDUF01000057.1"/>
</dbReference>
<dbReference type="CDD" id="cd03255">
    <property type="entry name" value="ABC_MJ0796_LolCDE_FtsE"/>
    <property type="match status" value="1"/>
</dbReference>
<comment type="caution">
    <text evidence="5">The sequence shown here is derived from an EMBL/GenBank/DDBJ whole genome shotgun (WGS) entry which is preliminary data.</text>
</comment>
<dbReference type="GO" id="GO:0005886">
    <property type="term" value="C:plasma membrane"/>
    <property type="evidence" value="ECO:0007669"/>
    <property type="project" value="TreeGrafter"/>
</dbReference>
<name>A0A292YQ16_9BACL</name>
<dbReference type="InterPro" id="IPR017911">
    <property type="entry name" value="MacB-like_ATP-bd"/>
</dbReference>
<evidence type="ECO:0000256" key="2">
    <source>
        <dbReference type="ARBA" id="ARBA00022741"/>
    </source>
</evidence>
<dbReference type="PANTHER" id="PTHR24220:SF86">
    <property type="entry name" value="ABC TRANSPORTER ABCH.1"/>
    <property type="match status" value="1"/>
</dbReference>
<evidence type="ECO:0000313" key="6">
    <source>
        <dbReference type="Proteomes" id="UP000217785"/>
    </source>
</evidence>
<evidence type="ECO:0000259" key="4">
    <source>
        <dbReference type="PROSITE" id="PS50893"/>
    </source>
</evidence>
<keyword evidence="6" id="KW-1185">Reference proteome</keyword>
<feature type="domain" description="ABC transporter" evidence="4">
    <location>
        <begin position="2"/>
        <end position="223"/>
    </location>
</feature>
<dbReference type="InterPro" id="IPR027417">
    <property type="entry name" value="P-loop_NTPase"/>
</dbReference>
<dbReference type="FunFam" id="3.40.50.300:FF:000032">
    <property type="entry name" value="Export ABC transporter ATP-binding protein"/>
    <property type="match status" value="1"/>
</dbReference>
<evidence type="ECO:0000313" key="5">
    <source>
        <dbReference type="EMBL" id="GAX90494.1"/>
    </source>
</evidence>
<sequence>MIQLADIRKTFQTGQGIVQALENINLSIGEGVFLTVMGASGSGKSTLLSLIGMLCSPTEGLMTVKGRDTGRMSDCQKTLWRREKIGFVFQFPSLVNTLNVRENVVLPKLFSGKITQADWDRADFLLDGVGLGEKLHNRSYELSGGEQRRVALARALINDPEMLLADEPTGALDEDTAIRIMQILRDINRQGKTVVMVTHDGKLAEWGNRLIRLKNGRIEYDSG</sequence>
<dbReference type="Gene3D" id="3.40.50.300">
    <property type="entry name" value="P-loop containing nucleotide triphosphate hydrolases"/>
    <property type="match status" value="1"/>
</dbReference>
<keyword evidence="2" id="KW-0547">Nucleotide-binding</keyword>
<reference evidence="6" key="1">
    <citation type="submission" date="2017-07" db="EMBL/GenBank/DDBJ databases">
        <title>Draft genome sequence of Effusibacillus lacus strain skLN1.</title>
        <authorList>
            <person name="Watanabe M."/>
            <person name="Kojima H."/>
            <person name="Fukui M."/>
        </authorList>
    </citation>
    <scope>NUCLEOTIDE SEQUENCE [LARGE SCALE GENOMIC DNA]</scope>
    <source>
        <strain evidence="6">skLN1</strain>
    </source>
</reference>
<dbReference type="Pfam" id="PF00005">
    <property type="entry name" value="ABC_tran"/>
    <property type="match status" value="1"/>
</dbReference>
<keyword evidence="1" id="KW-0813">Transport</keyword>
<dbReference type="InterPro" id="IPR017871">
    <property type="entry name" value="ABC_transporter-like_CS"/>
</dbReference>
<dbReference type="SMART" id="SM00382">
    <property type="entry name" value="AAA"/>
    <property type="match status" value="1"/>
</dbReference>
<evidence type="ECO:0000256" key="3">
    <source>
        <dbReference type="ARBA" id="ARBA00022840"/>
    </source>
</evidence>
<dbReference type="OrthoDB" id="9802264at2"/>
<dbReference type="InterPro" id="IPR003439">
    <property type="entry name" value="ABC_transporter-like_ATP-bd"/>
</dbReference>
<dbReference type="EMBL" id="BDUF01000057">
    <property type="protein sequence ID" value="GAX90494.1"/>
    <property type="molecule type" value="Genomic_DNA"/>
</dbReference>
<dbReference type="PANTHER" id="PTHR24220">
    <property type="entry name" value="IMPORT ATP-BINDING PROTEIN"/>
    <property type="match status" value="1"/>
</dbReference>
<protein>
    <submittedName>
        <fullName evidence="5">Macrolide ABC transporter ATP-binding protein</fullName>
    </submittedName>
</protein>
<proteinExistence type="predicted"/>
<dbReference type="GO" id="GO:0022857">
    <property type="term" value="F:transmembrane transporter activity"/>
    <property type="evidence" value="ECO:0007669"/>
    <property type="project" value="TreeGrafter"/>
</dbReference>
<organism evidence="5 6">
    <name type="scientific">Effusibacillus lacus</name>
    <dbReference type="NCBI Taxonomy" id="1348429"/>
    <lineage>
        <taxon>Bacteria</taxon>
        <taxon>Bacillati</taxon>
        <taxon>Bacillota</taxon>
        <taxon>Bacilli</taxon>
        <taxon>Bacillales</taxon>
        <taxon>Alicyclobacillaceae</taxon>
        <taxon>Effusibacillus</taxon>
    </lineage>
</organism>
<dbReference type="InterPro" id="IPR003593">
    <property type="entry name" value="AAA+_ATPase"/>
</dbReference>
<accession>A0A292YQ16</accession>
<dbReference type="AlphaFoldDB" id="A0A292YQ16"/>
<dbReference type="GO" id="GO:0005524">
    <property type="term" value="F:ATP binding"/>
    <property type="evidence" value="ECO:0007669"/>
    <property type="project" value="UniProtKB-KW"/>
</dbReference>
<dbReference type="SUPFAM" id="SSF52540">
    <property type="entry name" value="P-loop containing nucleoside triphosphate hydrolases"/>
    <property type="match status" value="1"/>
</dbReference>
<dbReference type="PROSITE" id="PS00211">
    <property type="entry name" value="ABC_TRANSPORTER_1"/>
    <property type="match status" value="1"/>
</dbReference>
<evidence type="ECO:0000256" key="1">
    <source>
        <dbReference type="ARBA" id="ARBA00022448"/>
    </source>
</evidence>